<feature type="region of interest" description="Disordered" evidence="1">
    <location>
        <begin position="84"/>
        <end position="122"/>
    </location>
</feature>
<comment type="caution">
    <text evidence="2">The sequence shown here is derived from an EMBL/GenBank/DDBJ whole genome shotgun (WGS) entry which is preliminary data.</text>
</comment>
<proteinExistence type="predicted"/>
<dbReference type="PANTHER" id="PTHR13182">
    <property type="entry name" value="ZINC FINGER PROTEIN 622"/>
    <property type="match status" value="1"/>
</dbReference>
<dbReference type="EMBL" id="QGKV02000832">
    <property type="protein sequence ID" value="KAF3545160.1"/>
    <property type="molecule type" value="Genomic_DNA"/>
</dbReference>
<evidence type="ECO:0000313" key="3">
    <source>
        <dbReference type="Proteomes" id="UP000266723"/>
    </source>
</evidence>
<organism evidence="2 3">
    <name type="scientific">Brassica cretica</name>
    <name type="common">Mustard</name>
    <dbReference type="NCBI Taxonomy" id="69181"/>
    <lineage>
        <taxon>Eukaryota</taxon>
        <taxon>Viridiplantae</taxon>
        <taxon>Streptophyta</taxon>
        <taxon>Embryophyta</taxon>
        <taxon>Tracheophyta</taxon>
        <taxon>Spermatophyta</taxon>
        <taxon>Magnoliopsida</taxon>
        <taxon>eudicotyledons</taxon>
        <taxon>Gunneridae</taxon>
        <taxon>Pentapetalae</taxon>
        <taxon>rosids</taxon>
        <taxon>malvids</taxon>
        <taxon>Brassicales</taxon>
        <taxon>Brassicaceae</taxon>
        <taxon>Brassiceae</taxon>
        <taxon>Brassica</taxon>
    </lineage>
</organism>
<evidence type="ECO:0000256" key="1">
    <source>
        <dbReference type="SAM" id="MobiDB-lite"/>
    </source>
</evidence>
<dbReference type="InterPro" id="IPR040025">
    <property type="entry name" value="Znf622/Rei1/Reh1"/>
</dbReference>
<evidence type="ECO:0000313" key="2">
    <source>
        <dbReference type="EMBL" id="KAF3545160.1"/>
    </source>
</evidence>
<protein>
    <submittedName>
        <fullName evidence="2">Uncharacterized protein</fullName>
    </submittedName>
</protein>
<name>A0ABQ7C0G0_BRACR</name>
<sequence length="167" mass="18068">MIRSTVQLKRYLEALAGFHVVRERKLHYSSDWHSYNLKRKVAGAPGVTEELFEARQSAPAESAVKVTGVPRLVNSIASLGATVEADSDEELADAEEEEASDSLSKLNVNESGAGGEDDADMHKHHGFFVPNVDYLKDPEGFSLTSVLRSRETSCVSTAASCAMHSSA</sequence>
<accession>A0ABQ7C0G0</accession>
<gene>
    <name evidence="2" type="ORF">DY000_02002613</name>
</gene>
<keyword evidence="3" id="KW-1185">Reference proteome</keyword>
<dbReference type="Proteomes" id="UP000266723">
    <property type="component" value="Unassembled WGS sequence"/>
</dbReference>
<reference evidence="2 3" key="1">
    <citation type="journal article" date="2020" name="BMC Genomics">
        <title>Intraspecific diversification of the crop wild relative Brassica cretica Lam. using demographic model selection.</title>
        <authorList>
            <person name="Kioukis A."/>
            <person name="Michalopoulou V.A."/>
            <person name="Briers L."/>
            <person name="Pirintsos S."/>
            <person name="Studholme D.J."/>
            <person name="Pavlidis P."/>
            <person name="Sarris P.F."/>
        </authorList>
    </citation>
    <scope>NUCLEOTIDE SEQUENCE [LARGE SCALE GENOMIC DNA]</scope>
    <source>
        <strain evidence="3">cv. PFS-1207/04</strain>
    </source>
</reference>
<feature type="compositionally biased region" description="Acidic residues" evidence="1">
    <location>
        <begin position="85"/>
        <end position="100"/>
    </location>
</feature>
<dbReference type="PANTHER" id="PTHR13182:SF8">
    <property type="entry name" value="CYTOPLASMIC 60S SUBUNIT BIOGENESIS FACTOR ZNF622"/>
    <property type="match status" value="1"/>
</dbReference>